<reference evidence="1" key="1">
    <citation type="submission" date="2011-12" db="EMBL/GenBank/DDBJ databases">
        <title>Nucleotide Diversity and Divergence in the Loblolly Pine Gene Space.</title>
        <authorList>
            <person name="Neale D.B."/>
            <person name="Wegrzyn J.L."/>
            <person name="Lee J.M."/>
            <person name="Eckert A.J."/>
            <person name="Liechty J.D."/>
            <person name="Stevens K.A."/>
            <person name="Langley C.H."/>
        </authorList>
    </citation>
    <scope>NUCLEOTIDE SEQUENCE</scope>
    <source>
        <strain evidence="1">6345</strain>
        <tissue evidence="1">Megagametophyte</tissue>
    </source>
</reference>
<evidence type="ECO:0000313" key="1">
    <source>
        <dbReference type="EMBL" id="AEW08832.1"/>
    </source>
</evidence>
<organism evidence="1">
    <name type="scientific">Pinus radiata</name>
    <name type="common">Monterey pine</name>
    <name type="synonym">Pinus insignis</name>
    <dbReference type="NCBI Taxonomy" id="3347"/>
    <lineage>
        <taxon>Eukaryota</taxon>
        <taxon>Viridiplantae</taxon>
        <taxon>Streptophyta</taxon>
        <taxon>Embryophyta</taxon>
        <taxon>Tracheophyta</taxon>
        <taxon>Spermatophyta</taxon>
        <taxon>Pinopsida</taxon>
        <taxon>Pinidae</taxon>
        <taxon>Conifers I</taxon>
        <taxon>Pinales</taxon>
        <taxon>Pinaceae</taxon>
        <taxon>Pinus</taxon>
        <taxon>Pinus subgen. Pinus</taxon>
    </lineage>
</organism>
<feature type="non-terminal residue" evidence="1">
    <location>
        <position position="1"/>
    </location>
</feature>
<protein>
    <submittedName>
        <fullName evidence="1">Uncharacterized protein</fullName>
    </submittedName>
</protein>
<name>H9MCI5_PINRA</name>
<proteinExistence type="predicted"/>
<feature type="non-terminal residue" evidence="1">
    <location>
        <position position="92"/>
    </location>
</feature>
<dbReference type="EMBL" id="JQ263657">
    <property type="protein sequence ID" value="AEW08832.1"/>
    <property type="molecule type" value="Genomic_DNA"/>
</dbReference>
<sequence>TKSNNVAPLGTLDAIRERMKSIQAAAAAGNIESVPLMSYSNGSLPAFSRNFASQPAESLCPEMLPQSGGVPAMDEKALSGLQARVERLKYGV</sequence>
<gene>
    <name evidence="1" type="ORF">CL1870Contig1_01</name>
</gene>
<accession>H9MCI5</accession>
<dbReference type="AlphaFoldDB" id="H9MCI5"/>